<dbReference type="EMBL" id="SNYR01000002">
    <property type="protein sequence ID" value="TDQ64509.1"/>
    <property type="molecule type" value="Genomic_DNA"/>
</dbReference>
<dbReference type="PANTHER" id="PTHR43798">
    <property type="entry name" value="MONOACYLGLYCEROL LIPASE"/>
    <property type="match status" value="1"/>
</dbReference>
<proteinExistence type="predicted"/>
<keyword evidence="3" id="KW-1185">Reference proteome</keyword>
<dbReference type="Pfam" id="PF00561">
    <property type="entry name" value="Abhydrolase_1"/>
    <property type="match status" value="1"/>
</dbReference>
<evidence type="ECO:0000313" key="2">
    <source>
        <dbReference type="EMBL" id="TDQ64509.1"/>
    </source>
</evidence>
<dbReference type="InterPro" id="IPR000639">
    <property type="entry name" value="Epox_hydrolase-like"/>
</dbReference>
<dbReference type="RefSeq" id="WP_133573102.1">
    <property type="nucleotide sequence ID" value="NZ_SNYR01000002.1"/>
</dbReference>
<dbReference type="SUPFAM" id="SSF53474">
    <property type="entry name" value="alpha/beta-Hydrolases"/>
    <property type="match status" value="1"/>
</dbReference>
<feature type="domain" description="AB hydrolase-1" evidence="1">
    <location>
        <begin position="31"/>
        <end position="143"/>
    </location>
</feature>
<dbReference type="AlphaFoldDB" id="A0A4R6VLE9"/>
<dbReference type="PRINTS" id="PR00111">
    <property type="entry name" value="ABHYDROLASE"/>
</dbReference>
<sequence length="276" mass="30202">MEFKPEFLDANYIERDGVRIAFGDVGPKDGPVVFLVHGLAASGMQFTADAHFFANLGYRIIVPDLRGHGRSGKPAHMSIEAFSIPELSKDMLAIADHIGATQCHYVGNSLGGIIALWALEDHRERFRSFASFGTTYSLKTPKAGVGVLKWIYKIMGPNLIGKLGAVGTTKNKQARPLVQAMLSAIDIDVVTSIVGHVGNYDLIDRAIAYNGPIMMLRCGQDKSVNAALGPTLSAMEPRDNFMLIEVPKGGHCANLDATDRVRQYLLEFWQRIEQAE</sequence>
<dbReference type="InterPro" id="IPR000073">
    <property type="entry name" value="AB_hydrolase_1"/>
</dbReference>
<name>A0A4R6VLE9_9HYPH</name>
<reference evidence="2 3" key="1">
    <citation type="submission" date="2019-03" db="EMBL/GenBank/DDBJ databases">
        <title>Genomic Encyclopedia of Type Strains, Phase III (KMG-III): the genomes of soil and plant-associated and newly described type strains.</title>
        <authorList>
            <person name="Whitman W."/>
        </authorList>
    </citation>
    <scope>NUCLEOTIDE SEQUENCE [LARGE SCALE GENOMIC DNA]</scope>
    <source>
        <strain evidence="2 3">CGMCC 1.7002</strain>
    </source>
</reference>
<dbReference type="OrthoDB" id="9791366at2"/>
<dbReference type="Proteomes" id="UP000295391">
    <property type="component" value="Unassembled WGS sequence"/>
</dbReference>
<evidence type="ECO:0000313" key="3">
    <source>
        <dbReference type="Proteomes" id="UP000295391"/>
    </source>
</evidence>
<dbReference type="GO" id="GO:0003824">
    <property type="term" value="F:catalytic activity"/>
    <property type="evidence" value="ECO:0007669"/>
    <property type="project" value="InterPro"/>
</dbReference>
<dbReference type="InterPro" id="IPR029058">
    <property type="entry name" value="AB_hydrolase_fold"/>
</dbReference>
<dbReference type="Gene3D" id="3.40.50.1820">
    <property type="entry name" value="alpha/beta hydrolase"/>
    <property type="match status" value="1"/>
</dbReference>
<protein>
    <submittedName>
        <fullName evidence="2">Pimeloyl-ACP methyl ester carboxylesterase</fullName>
    </submittedName>
</protein>
<dbReference type="PRINTS" id="PR00412">
    <property type="entry name" value="EPOXHYDRLASE"/>
</dbReference>
<accession>A0A4R6VLE9</accession>
<gene>
    <name evidence="2" type="ORF">ATL17_2529</name>
</gene>
<dbReference type="InterPro" id="IPR050266">
    <property type="entry name" value="AB_hydrolase_sf"/>
</dbReference>
<organism evidence="2 3">
    <name type="scientific">Maritalea mobilis</name>
    <dbReference type="NCBI Taxonomy" id="483324"/>
    <lineage>
        <taxon>Bacteria</taxon>
        <taxon>Pseudomonadati</taxon>
        <taxon>Pseudomonadota</taxon>
        <taxon>Alphaproteobacteria</taxon>
        <taxon>Hyphomicrobiales</taxon>
        <taxon>Devosiaceae</taxon>
        <taxon>Maritalea</taxon>
    </lineage>
</organism>
<comment type="caution">
    <text evidence="2">The sequence shown here is derived from an EMBL/GenBank/DDBJ whole genome shotgun (WGS) entry which is preliminary data.</text>
</comment>
<evidence type="ECO:0000259" key="1">
    <source>
        <dbReference type="Pfam" id="PF00561"/>
    </source>
</evidence>